<feature type="domain" description="GFO/IDH/MocA-like oxidoreductase" evidence="2">
    <location>
        <begin position="127"/>
        <end position="256"/>
    </location>
</feature>
<dbReference type="InterPro" id="IPR000683">
    <property type="entry name" value="Gfo/Idh/MocA-like_OxRdtase_N"/>
</dbReference>
<name>A0A4P9VEK4_9GAMM</name>
<dbReference type="InterPro" id="IPR051450">
    <property type="entry name" value="Gfo/Idh/MocA_Oxidoreductases"/>
</dbReference>
<dbReference type="GO" id="GO:0000166">
    <property type="term" value="F:nucleotide binding"/>
    <property type="evidence" value="ECO:0007669"/>
    <property type="project" value="InterPro"/>
</dbReference>
<dbReference type="Gene3D" id="3.30.360.10">
    <property type="entry name" value="Dihydrodipicolinate Reductase, domain 2"/>
    <property type="match status" value="1"/>
</dbReference>
<gene>
    <name evidence="3" type="ORF">B9G39_28135</name>
</gene>
<dbReference type="Pfam" id="PF01408">
    <property type="entry name" value="GFO_IDH_MocA"/>
    <property type="match status" value="1"/>
</dbReference>
<dbReference type="Gene3D" id="3.40.50.720">
    <property type="entry name" value="NAD(P)-binding Rossmann-like Domain"/>
    <property type="match status" value="1"/>
</dbReference>
<accession>A0A4P9VEK4</accession>
<protein>
    <submittedName>
        <fullName evidence="3">Gfo/Idh/MocA family oxidoreductase</fullName>
    </submittedName>
</protein>
<dbReference type="PANTHER" id="PTHR43377">
    <property type="entry name" value="BILIVERDIN REDUCTASE A"/>
    <property type="match status" value="1"/>
</dbReference>
<keyword evidence="4" id="KW-1185">Reference proteome</keyword>
<dbReference type="SUPFAM" id="SSF51735">
    <property type="entry name" value="NAD(P)-binding Rossmann-fold domains"/>
    <property type="match status" value="1"/>
</dbReference>
<organism evidence="3 4">
    <name type="scientific">Zooshikella ganghwensis</name>
    <dbReference type="NCBI Taxonomy" id="202772"/>
    <lineage>
        <taxon>Bacteria</taxon>
        <taxon>Pseudomonadati</taxon>
        <taxon>Pseudomonadota</taxon>
        <taxon>Gammaproteobacteria</taxon>
        <taxon>Oceanospirillales</taxon>
        <taxon>Zooshikellaceae</taxon>
        <taxon>Zooshikella</taxon>
    </lineage>
</organism>
<dbReference type="Pfam" id="PF22725">
    <property type="entry name" value="GFO_IDH_MocA_C3"/>
    <property type="match status" value="1"/>
</dbReference>
<feature type="domain" description="Gfo/Idh/MocA-like oxidoreductase N-terminal" evidence="1">
    <location>
        <begin position="1"/>
        <end position="117"/>
    </location>
</feature>
<dbReference type="RefSeq" id="WP_094789804.1">
    <property type="nucleotide sequence ID" value="NZ_NDXW01000008.1"/>
</dbReference>
<dbReference type="SUPFAM" id="SSF55347">
    <property type="entry name" value="Glyceraldehyde-3-phosphate dehydrogenase-like, C-terminal domain"/>
    <property type="match status" value="1"/>
</dbReference>
<reference evidence="3 4" key="1">
    <citation type="submission" date="2017-04" db="EMBL/GenBank/DDBJ databases">
        <title>Draft genome sequence of Zooshikella ganghwensis VG4 isolated from Red Sea sediments.</title>
        <authorList>
            <person name="Rehman Z."/>
            <person name="Alam I."/>
            <person name="Kamau A."/>
            <person name="Bajic V."/>
            <person name="Leiknes T."/>
        </authorList>
    </citation>
    <scope>NUCLEOTIDE SEQUENCE [LARGE SCALE GENOMIC DNA]</scope>
    <source>
        <strain evidence="3 4">VG4</strain>
    </source>
</reference>
<dbReference type="EMBL" id="NDXW01000008">
    <property type="protein sequence ID" value="RDH41488.1"/>
    <property type="molecule type" value="Genomic_DNA"/>
</dbReference>
<dbReference type="InterPro" id="IPR036291">
    <property type="entry name" value="NAD(P)-bd_dom_sf"/>
</dbReference>
<dbReference type="Proteomes" id="UP000257039">
    <property type="component" value="Unassembled WGS sequence"/>
</dbReference>
<sequence>MNIGIIGCGNIAQAHVKSLSILSQVKKIILFDVNKENIEKLLTLSERITQEAKSIKELALSSDAFIVCTPNNLHLKVIEEVLNYNKIPFLCEKPIASTLGESNKVLDIAPEKSIICFNYRFNYIISYIKSYVDSSNLGKCLYFSAEFNKDSALVRKNITWRDQSAQSLSSGALGDLSCHLLDTMCWITNSKINLNSISFTRGTRVKTKQGNKVEVDDNGYIFGHSIDETYFRIKASKSDESNLGLHFNIVFEKAEINYTTSHSDCIKVKRMNQVSEEIIKIDAKRKIEDPLRELPYWSDSFINIHEKWLDIMLHGEKHCLPTIKDGIHIQEVIDRLVA</sequence>
<proteinExistence type="predicted"/>
<dbReference type="PANTHER" id="PTHR43377:SF1">
    <property type="entry name" value="BILIVERDIN REDUCTASE A"/>
    <property type="match status" value="1"/>
</dbReference>
<evidence type="ECO:0000259" key="2">
    <source>
        <dbReference type="Pfam" id="PF22725"/>
    </source>
</evidence>
<evidence type="ECO:0000313" key="3">
    <source>
        <dbReference type="EMBL" id="RDH41488.1"/>
    </source>
</evidence>
<evidence type="ECO:0000259" key="1">
    <source>
        <dbReference type="Pfam" id="PF01408"/>
    </source>
</evidence>
<dbReference type="InterPro" id="IPR055170">
    <property type="entry name" value="GFO_IDH_MocA-like_dom"/>
</dbReference>
<dbReference type="AlphaFoldDB" id="A0A4P9VEK4"/>
<evidence type="ECO:0000313" key="4">
    <source>
        <dbReference type="Proteomes" id="UP000257039"/>
    </source>
</evidence>
<comment type="caution">
    <text evidence="3">The sequence shown here is derived from an EMBL/GenBank/DDBJ whole genome shotgun (WGS) entry which is preliminary data.</text>
</comment>